<keyword evidence="1" id="KW-0175">Coiled coil</keyword>
<reference evidence="2 3" key="1">
    <citation type="submission" date="2019-09" db="EMBL/GenBank/DDBJ databases">
        <title>Bird 10,000 Genomes (B10K) Project - Family phase.</title>
        <authorList>
            <person name="Zhang G."/>
        </authorList>
    </citation>
    <scope>NUCLEOTIDE SEQUENCE [LARGE SCALE GENOMIC DNA]</scope>
    <source>
        <strain evidence="2">B10K-DU-001-53</strain>
        <tissue evidence="2">Muscle</tissue>
    </source>
</reference>
<sequence>TLSSQESCDHFLSNIPVTREQMNHYRAAAETAQSELAALSAKYDCAQSELLELRTRMISKETSLKELKSEAENYKENNARQASLLLSLQTRVQETEEELSVLVASIKQAELTAQEAMRENRELKKKLHEQNARLNKYLNECEESKAESYKMSRKYEELLTQLSEFLDTDIKEKEKPQEHLMSKACEICKENLALKAQVAALQEDIDGHEMESKASRETIMRLVSEVSKEQKKAAGYYQDMEKLSKELASAKIARQSLEVDIRNLQDKLTANQKAWEASKQELHALKKSFSELDGSLKSSKEETRTAQSSLETFREQISTLLSSGSLTVLPSEKDILKRVQEINCKEESEERMVSQLEIQIAKLTETLENQTKSYQEALERNRKVEEQSETFQDRLKHLEEELLSMDMEQDSLKLEKQKYTKFLEQLNEKMKLDSIAAEVGFDMNVNAILARVEQLVKLEGDAVIENKTVTYSLRRKLKTQKEKLESKELHVKLLRQKITQLEEEKQVRTSLAMERDEANLTVKKLQKMIERLQKQLDQARETNTDLKAKLSETNELKIQTLEQNRTIEELNKSQGKLERMKEKAEKQLISIKSELNLKKQEATEEKEKAKNMLEMVSSEMKALKTTLAELAKRERQLADFREVISRMLGLDLASLALPDYEIITRLEGLIHFHQHHFIPCVCVKDVTRTEDEHLDRNIRFLH</sequence>
<dbReference type="InterPro" id="IPR039139">
    <property type="entry name" value="CCDC170-like"/>
</dbReference>
<feature type="coiled-coil region" evidence="1">
    <location>
        <begin position="22"/>
        <end position="147"/>
    </location>
</feature>
<dbReference type="Proteomes" id="UP000522663">
    <property type="component" value="Unassembled WGS sequence"/>
</dbReference>
<organism evidence="2 3">
    <name type="scientific">Odontophorus gujanensis</name>
    <name type="common">marbled wood quail</name>
    <dbReference type="NCBI Taxonomy" id="886794"/>
    <lineage>
        <taxon>Eukaryota</taxon>
        <taxon>Metazoa</taxon>
        <taxon>Chordata</taxon>
        <taxon>Craniata</taxon>
        <taxon>Vertebrata</taxon>
        <taxon>Euteleostomi</taxon>
        <taxon>Archelosauria</taxon>
        <taxon>Archosauria</taxon>
        <taxon>Dinosauria</taxon>
        <taxon>Saurischia</taxon>
        <taxon>Theropoda</taxon>
        <taxon>Coelurosauria</taxon>
        <taxon>Aves</taxon>
        <taxon>Neognathae</taxon>
        <taxon>Galloanserae</taxon>
        <taxon>Galliformes</taxon>
        <taxon>Odontophoridae</taxon>
        <taxon>Odontophorus</taxon>
    </lineage>
</organism>
<feature type="non-terminal residue" evidence="2">
    <location>
        <position position="1"/>
    </location>
</feature>
<name>A0A7K9YF79_9GALL</name>
<dbReference type="SUPFAM" id="SSF57997">
    <property type="entry name" value="Tropomyosin"/>
    <property type="match status" value="1"/>
</dbReference>
<dbReference type="PANTHER" id="PTHR18863:SF4">
    <property type="entry name" value="COILED-COIL DOMAIN-CONTAINING PROTEIN 170"/>
    <property type="match status" value="1"/>
</dbReference>
<dbReference type="AlphaFoldDB" id="A0A7K9YF79"/>
<comment type="caution">
    <text evidence="2">The sequence shown here is derived from an EMBL/GenBank/DDBJ whole genome shotgun (WGS) entry which is preliminary data.</text>
</comment>
<accession>A0A7K9YF79</accession>
<evidence type="ECO:0000313" key="3">
    <source>
        <dbReference type="Proteomes" id="UP000522663"/>
    </source>
</evidence>
<dbReference type="Gene3D" id="1.10.287.1490">
    <property type="match status" value="1"/>
</dbReference>
<dbReference type="PANTHER" id="PTHR18863">
    <property type="entry name" value="TSEC-2-RELATED"/>
    <property type="match status" value="1"/>
</dbReference>
<feature type="coiled-coil region" evidence="1">
    <location>
        <begin position="240"/>
        <end position="274"/>
    </location>
</feature>
<gene>
    <name evidence="2" type="primary">Ccdc170</name>
    <name evidence="2" type="ORF">ODOGUJ_R03245</name>
</gene>
<evidence type="ECO:0000256" key="1">
    <source>
        <dbReference type="SAM" id="Coils"/>
    </source>
</evidence>
<feature type="coiled-coil region" evidence="1">
    <location>
        <begin position="477"/>
        <end position="633"/>
    </location>
</feature>
<keyword evidence="3" id="KW-1185">Reference proteome</keyword>
<protein>
    <submittedName>
        <fullName evidence="2">CC170 protein</fullName>
    </submittedName>
</protein>
<feature type="coiled-coil region" evidence="1">
    <location>
        <begin position="339"/>
        <end position="429"/>
    </location>
</feature>
<evidence type="ECO:0000313" key="2">
    <source>
        <dbReference type="EMBL" id="NXJ07817.1"/>
    </source>
</evidence>
<feature type="non-terminal residue" evidence="2">
    <location>
        <position position="702"/>
    </location>
</feature>
<dbReference type="EMBL" id="VXAB01004701">
    <property type="protein sequence ID" value="NXJ07817.1"/>
    <property type="molecule type" value="Genomic_DNA"/>
</dbReference>
<proteinExistence type="predicted"/>
<dbReference type="OrthoDB" id="5832575at2759"/>